<dbReference type="InterPro" id="IPR003370">
    <property type="entry name" value="Chromate_transpt"/>
</dbReference>
<dbReference type="Proteomes" id="UP000278222">
    <property type="component" value="Unassembled WGS sequence"/>
</dbReference>
<keyword evidence="9" id="KW-1185">Reference proteome</keyword>
<keyword evidence="4 7" id="KW-0812">Transmembrane</keyword>
<evidence type="ECO:0000256" key="6">
    <source>
        <dbReference type="ARBA" id="ARBA00023136"/>
    </source>
</evidence>
<evidence type="ECO:0000256" key="5">
    <source>
        <dbReference type="ARBA" id="ARBA00022989"/>
    </source>
</evidence>
<name>A0A3N1L1J4_9PROT</name>
<gene>
    <name evidence="8" type="ORF">EDC65_3801</name>
</gene>
<dbReference type="GO" id="GO:0015109">
    <property type="term" value="F:chromate transmembrane transporter activity"/>
    <property type="evidence" value="ECO:0007669"/>
    <property type="project" value="InterPro"/>
</dbReference>
<organism evidence="8 9">
    <name type="scientific">Stella humosa</name>
    <dbReference type="NCBI Taxonomy" id="94"/>
    <lineage>
        <taxon>Bacteria</taxon>
        <taxon>Pseudomonadati</taxon>
        <taxon>Pseudomonadota</taxon>
        <taxon>Alphaproteobacteria</taxon>
        <taxon>Rhodospirillales</taxon>
        <taxon>Stellaceae</taxon>
        <taxon>Stella</taxon>
    </lineage>
</organism>
<accession>A0A3N1L1J4</accession>
<dbReference type="InterPro" id="IPR052518">
    <property type="entry name" value="CHR_Transporter"/>
</dbReference>
<protein>
    <submittedName>
        <fullName evidence="8">Chromate transporter</fullName>
    </submittedName>
</protein>
<evidence type="ECO:0000313" key="8">
    <source>
        <dbReference type="EMBL" id="ROP84448.1"/>
    </source>
</evidence>
<dbReference type="GO" id="GO:0005886">
    <property type="term" value="C:plasma membrane"/>
    <property type="evidence" value="ECO:0007669"/>
    <property type="project" value="UniProtKB-SubCell"/>
</dbReference>
<keyword evidence="6 7" id="KW-0472">Membrane</keyword>
<evidence type="ECO:0000256" key="4">
    <source>
        <dbReference type="ARBA" id="ARBA00022692"/>
    </source>
</evidence>
<evidence type="ECO:0000256" key="7">
    <source>
        <dbReference type="SAM" id="Phobius"/>
    </source>
</evidence>
<feature type="transmembrane region" description="Helical" evidence="7">
    <location>
        <begin position="170"/>
        <end position="192"/>
    </location>
</feature>
<dbReference type="PANTHER" id="PTHR43663:SF1">
    <property type="entry name" value="CHROMATE TRANSPORTER"/>
    <property type="match status" value="1"/>
</dbReference>
<reference evidence="8 9" key="1">
    <citation type="submission" date="2018-11" db="EMBL/GenBank/DDBJ databases">
        <title>Genomic Encyclopedia of Type Strains, Phase IV (KMG-IV): sequencing the most valuable type-strain genomes for metagenomic binning, comparative biology and taxonomic classification.</title>
        <authorList>
            <person name="Goeker M."/>
        </authorList>
    </citation>
    <scope>NUCLEOTIDE SEQUENCE [LARGE SCALE GENOMIC DNA]</scope>
    <source>
        <strain evidence="8 9">DSM 5900</strain>
    </source>
</reference>
<evidence type="ECO:0000256" key="1">
    <source>
        <dbReference type="ARBA" id="ARBA00004651"/>
    </source>
</evidence>
<proteinExistence type="inferred from homology"/>
<feature type="transmembrane region" description="Helical" evidence="7">
    <location>
        <begin position="22"/>
        <end position="43"/>
    </location>
</feature>
<comment type="subcellular location">
    <subcellularLocation>
        <location evidence="1">Cell membrane</location>
        <topology evidence="1">Multi-pass membrane protein</topology>
    </subcellularLocation>
</comment>
<feature type="transmembrane region" description="Helical" evidence="7">
    <location>
        <begin position="92"/>
        <end position="114"/>
    </location>
</feature>
<evidence type="ECO:0000256" key="2">
    <source>
        <dbReference type="ARBA" id="ARBA00005262"/>
    </source>
</evidence>
<evidence type="ECO:0000313" key="9">
    <source>
        <dbReference type="Proteomes" id="UP000278222"/>
    </source>
</evidence>
<evidence type="ECO:0000256" key="3">
    <source>
        <dbReference type="ARBA" id="ARBA00022475"/>
    </source>
</evidence>
<keyword evidence="3" id="KW-1003">Cell membrane</keyword>
<comment type="caution">
    <text evidence="8">The sequence shown here is derived from an EMBL/GenBank/DDBJ whole genome shotgun (WGS) entry which is preliminary data.</text>
</comment>
<feature type="transmembrane region" description="Helical" evidence="7">
    <location>
        <begin position="63"/>
        <end position="86"/>
    </location>
</feature>
<dbReference type="EMBL" id="RJKX01000015">
    <property type="protein sequence ID" value="ROP84448.1"/>
    <property type="molecule type" value="Genomic_DNA"/>
</dbReference>
<dbReference type="AlphaFoldDB" id="A0A3N1L1J4"/>
<dbReference type="Pfam" id="PF02417">
    <property type="entry name" value="Chromate_transp"/>
    <property type="match status" value="1"/>
</dbReference>
<sequence>MSHPPDAAVGDLSVEGRPVPTLSQLFLAFLGIAMSGFGGVLPWARRMLVERRRWLTGPEFTDILGLCQFLPGPNIINVSIAVGSRFRGLPGALSAISGLIGGPVLLMCAAGAFYARHGDQPMVRSIFAGVGAAAAGLVVAMAIKMAIPLIRERPLEAAPVALVGFVTVGLLRWPLAWVLPPLLAVGMAIAWWRRNR</sequence>
<dbReference type="PANTHER" id="PTHR43663">
    <property type="entry name" value="CHROMATE TRANSPORT PROTEIN-RELATED"/>
    <property type="match status" value="1"/>
</dbReference>
<keyword evidence="5 7" id="KW-1133">Transmembrane helix</keyword>
<dbReference type="OrthoDB" id="8969999at2"/>
<comment type="similarity">
    <text evidence="2">Belongs to the chromate ion transporter (CHR) (TC 2.A.51) family.</text>
</comment>
<feature type="transmembrane region" description="Helical" evidence="7">
    <location>
        <begin position="126"/>
        <end position="150"/>
    </location>
</feature>